<name>A0A7G9WJ75_9FIRM</name>
<comment type="similarity">
    <text evidence="16">Belongs to the MurB family.</text>
</comment>
<feature type="active site" evidence="16">
    <location>
        <position position="297"/>
    </location>
</feature>
<keyword evidence="6 16" id="KW-0132">Cell division</keyword>
<dbReference type="Gene3D" id="3.30.43.10">
    <property type="entry name" value="Uridine Diphospho-n-acetylenolpyruvylglucosamine Reductase, domain 2"/>
    <property type="match status" value="1"/>
</dbReference>
<dbReference type="GO" id="GO:0071555">
    <property type="term" value="P:cell wall organization"/>
    <property type="evidence" value="ECO:0007669"/>
    <property type="project" value="UniProtKB-KW"/>
</dbReference>
<evidence type="ECO:0000256" key="15">
    <source>
        <dbReference type="ARBA" id="ARBA00048914"/>
    </source>
</evidence>
<evidence type="ECO:0000256" key="8">
    <source>
        <dbReference type="ARBA" id="ARBA00022827"/>
    </source>
</evidence>
<keyword evidence="8 16" id="KW-0274">FAD</keyword>
<comment type="pathway">
    <text evidence="4 16">Cell wall biogenesis; peptidoglycan biosynthesis.</text>
</comment>
<dbReference type="GO" id="GO:0071949">
    <property type="term" value="F:FAD binding"/>
    <property type="evidence" value="ECO:0007669"/>
    <property type="project" value="InterPro"/>
</dbReference>
<evidence type="ECO:0000256" key="2">
    <source>
        <dbReference type="ARBA" id="ARBA00003921"/>
    </source>
</evidence>
<keyword evidence="11 16" id="KW-0573">Peptidoglycan synthesis</keyword>
<dbReference type="HAMAP" id="MF_00037">
    <property type="entry name" value="MurB"/>
    <property type="match status" value="1"/>
</dbReference>
<dbReference type="Gene3D" id="3.90.78.10">
    <property type="entry name" value="UDP-N-acetylenolpyruvoylglucosamine reductase, C-terminal domain"/>
    <property type="match status" value="1"/>
</dbReference>
<dbReference type="UniPathway" id="UPA00219"/>
<dbReference type="InterPro" id="IPR016167">
    <property type="entry name" value="FAD-bd_PCMH_sub1"/>
</dbReference>
<dbReference type="InterPro" id="IPR016166">
    <property type="entry name" value="FAD-bd_PCMH"/>
</dbReference>
<comment type="cofactor">
    <cofactor evidence="1 16">
        <name>FAD</name>
        <dbReference type="ChEBI" id="CHEBI:57692"/>
    </cofactor>
</comment>
<dbReference type="InterPro" id="IPR036635">
    <property type="entry name" value="MurB_C_sf"/>
</dbReference>
<evidence type="ECO:0000256" key="7">
    <source>
        <dbReference type="ARBA" id="ARBA00022630"/>
    </source>
</evidence>
<dbReference type="GO" id="GO:0008762">
    <property type="term" value="F:UDP-N-acetylmuramate dehydrogenase activity"/>
    <property type="evidence" value="ECO:0007669"/>
    <property type="project" value="UniProtKB-UniRule"/>
</dbReference>
<keyword evidence="10 16" id="KW-0133">Cell shape</keyword>
<reference evidence="18 19" key="1">
    <citation type="submission" date="2020-08" db="EMBL/GenBank/DDBJ databases">
        <authorList>
            <person name="Ren C."/>
            <person name="Gu Y."/>
            <person name="Xu Y."/>
        </authorList>
    </citation>
    <scope>NUCLEOTIDE SEQUENCE [LARGE SCALE GENOMIC DNA]</scope>
    <source>
        <strain evidence="18 19">LBM18003</strain>
    </source>
</reference>
<gene>
    <name evidence="16 18" type="primary">murB</name>
    <name evidence="18" type="ORF">H6X83_03645</name>
</gene>
<sequence>MEKIETLKRTAENAGCLVLKEEPMSRHTTFQIGGPADLYIAVKDIIALKDIVRTASALNIPLMTLGNGSDVLVSDNGVRGAVLSLTGDFRRITLSDPTTISCGAGATLAGLCKFAQRNALTGLEFAWGIPGSVGGAAFMNAGAYEGQFSDVLISTTHVTSTGKTDSLLGPEMEMDYRKSAYQKNGCIITSIVARLEQGNQEQIAMQMEDYFNRRKEKQPLEMPSAGSIFKRPDGAYAGALIEQCGLKGEQIGGAMVSEKHAGFIVNAGDATCSDVMALIDKIQETVLKQTGVKLECEVRPVS</sequence>
<dbReference type="NCBIfam" id="TIGR00179">
    <property type="entry name" value="murB"/>
    <property type="match status" value="1"/>
</dbReference>
<evidence type="ECO:0000256" key="4">
    <source>
        <dbReference type="ARBA" id="ARBA00004752"/>
    </source>
</evidence>
<dbReference type="SUPFAM" id="SSF56176">
    <property type="entry name" value="FAD-binding/transporter-associated domain-like"/>
    <property type="match status" value="1"/>
</dbReference>
<protein>
    <recommendedName>
        <fullName evidence="16">UDP-N-acetylenolpyruvoylglucosamine reductase</fullName>
        <ecNumber evidence="16">1.3.1.98</ecNumber>
    </recommendedName>
    <alternativeName>
        <fullName evidence="16">UDP-N-acetylmuramate dehydrogenase</fullName>
    </alternativeName>
</protein>
<feature type="active site" description="Proton donor" evidence="16">
    <location>
        <position position="227"/>
    </location>
</feature>
<keyword evidence="12 16" id="KW-0560">Oxidoreductase</keyword>
<keyword evidence="7 16" id="KW-0285">Flavoprotein</keyword>
<keyword evidence="14 16" id="KW-0961">Cell wall biogenesis/degradation</keyword>
<dbReference type="Proteomes" id="UP000516046">
    <property type="component" value="Chromosome"/>
</dbReference>
<dbReference type="InterPro" id="IPR006094">
    <property type="entry name" value="Oxid_FAD_bind_N"/>
</dbReference>
<evidence type="ECO:0000256" key="6">
    <source>
        <dbReference type="ARBA" id="ARBA00022618"/>
    </source>
</evidence>
<keyword evidence="13 16" id="KW-0131">Cell cycle</keyword>
<evidence type="ECO:0000256" key="16">
    <source>
        <dbReference type="HAMAP-Rule" id="MF_00037"/>
    </source>
</evidence>
<accession>A0A7G9WJ75</accession>
<dbReference type="EMBL" id="CP060696">
    <property type="protein sequence ID" value="QNO18737.1"/>
    <property type="molecule type" value="Genomic_DNA"/>
</dbReference>
<dbReference type="NCBIfam" id="NF010480">
    <property type="entry name" value="PRK13905.1"/>
    <property type="match status" value="1"/>
</dbReference>
<evidence type="ECO:0000256" key="11">
    <source>
        <dbReference type="ARBA" id="ARBA00022984"/>
    </source>
</evidence>
<evidence type="ECO:0000256" key="1">
    <source>
        <dbReference type="ARBA" id="ARBA00001974"/>
    </source>
</evidence>
<keyword evidence="19" id="KW-1185">Reference proteome</keyword>
<keyword evidence="5 16" id="KW-0963">Cytoplasm</keyword>
<comment type="catalytic activity">
    <reaction evidence="15 16">
        <text>UDP-N-acetyl-alpha-D-muramate + NADP(+) = UDP-N-acetyl-3-O-(1-carboxyvinyl)-alpha-D-glucosamine + NADPH + H(+)</text>
        <dbReference type="Rhea" id="RHEA:12248"/>
        <dbReference type="ChEBI" id="CHEBI:15378"/>
        <dbReference type="ChEBI" id="CHEBI:57783"/>
        <dbReference type="ChEBI" id="CHEBI:58349"/>
        <dbReference type="ChEBI" id="CHEBI:68483"/>
        <dbReference type="ChEBI" id="CHEBI:70757"/>
        <dbReference type="EC" id="1.3.1.98"/>
    </reaction>
</comment>
<dbReference type="SUPFAM" id="SSF56194">
    <property type="entry name" value="Uridine diphospho-N-Acetylenolpyruvylglucosamine reductase, MurB, C-terminal domain"/>
    <property type="match status" value="1"/>
</dbReference>
<evidence type="ECO:0000256" key="5">
    <source>
        <dbReference type="ARBA" id="ARBA00022490"/>
    </source>
</evidence>
<proteinExistence type="inferred from homology"/>
<dbReference type="InterPro" id="IPR016169">
    <property type="entry name" value="FAD-bd_PCMH_sub2"/>
</dbReference>
<evidence type="ECO:0000256" key="3">
    <source>
        <dbReference type="ARBA" id="ARBA00004496"/>
    </source>
</evidence>
<evidence type="ECO:0000256" key="9">
    <source>
        <dbReference type="ARBA" id="ARBA00022857"/>
    </source>
</evidence>
<evidence type="ECO:0000256" key="13">
    <source>
        <dbReference type="ARBA" id="ARBA00023306"/>
    </source>
</evidence>
<feature type="domain" description="FAD-binding PCMH-type" evidence="17">
    <location>
        <begin position="32"/>
        <end position="198"/>
    </location>
</feature>
<dbReference type="PROSITE" id="PS51387">
    <property type="entry name" value="FAD_PCMH"/>
    <property type="match status" value="1"/>
</dbReference>
<dbReference type="KEGG" id="caml:H6X83_03645"/>
<comment type="subcellular location">
    <subcellularLocation>
        <location evidence="3 16">Cytoplasm</location>
    </subcellularLocation>
</comment>
<dbReference type="GO" id="GO:0009252">
    <property type="term" value="P:peptidoglycan biosynthetic process"/>
    <property type="evidence" value="ECO:0007669"/>
    <property type="project" value="UniProtKB-UniRule"/>
</dbReference>
<evidence type="ECO:0000256" key="10">
    <source>
        <dbReference type="ARBA" id="ARBA00022960"/>
    </source>
</evidence>
<dbReference type="GO" id="GO:0051301">
    <property type="term" value="P:cell division"/>
    <property type="evidence" value="ECO:0007669"/>
    <property type="project" value="UniProtKB-KW"/>
</dbReference>
<evidence type="ECO:0000259" key="17">
    <source>
        <dbReference type="PROSITE" id="PS51387"/>
    </source>
</evidence>
<dbReference type="InterPro" id="IPR036318">
    <property type="entry name" value="FAD-bd_PCMH-like_sf"/>
</dbReference>
<evidence type="ECO:0000313" key="18">
    <source>
        <dbReference type="EMBL" id="QNO18737.1"/>
    </source>
</evidence>
<evidence type="ECO:0000256" key="14">
    <source>
        <dbReference type="ARBA" id="ARBA00023316"/>
    </source>
</evidence>
<dbReference type="RefSeq" id="WP_212507805.1">
    <property type="nucleotide sequence ID" value="NZ_CP060696.1"/>
</dbReference>
<comment type="function">
    <text evidence="2 16">Cell wall formation.</text>
</comment>
<evidence type="ECO:0000313" key="19">
    <source>
        <dbReference type="Proteomes" id="UP000516046"/>
    </source>
</evidence>
<dbReference type="PANTHER" id="PTHR21071">
    <property type="entry name" value="UDP-N-ACETYLENOLPYRUVOYLGLUCOSAMINE REDUCTASE"/>
    <property type="match status" value="1"/>
</dbReference>
<keyword evidence="9 16" id="KW-0521">NADP</keyword>
<dbReference type="Pfam" id="PF02873">
    <property type="entry name" value="MurB_C"/>
    <property type="match status" value="1"/>
</dbReference>
<dbReference type="GO" id="GO:0008360">
    <property type="term" value="P:regulation of cell shape"/>
    <property type="evidence" value="ECO:0007669"/>
    <property type="project" value="UniProtKB-KW"/>
</dbReference>
<dbReference type="EC" id="1.3.1.98" evidence="16"/>
<organism evidence="18 19">
    <name type="scientific">Caproicibacterium amylolyticum</name>
    <dbReference type="NCBI Taxonomy" id="2766537"/>
    <lineage>
        <taxon>Bacteria</taxon>
        <taxon>Bacillati</taxon>
        <taxon>Bacillota</taxon>
        <taxon>Clostridia</taxon>
        <taxon>Eubacteriales</taxon>
        <taxon>Oscillospiraceae</taxon>
        <taxon>Caproicibacterium</taxon>
    </lineage>
</organism>
<dbReference type="InterPro" id="IPR003170">
    <property type="entry name" value="MurB"/>
</dbReference>
<evidence type="ECO:0000256" key="12">
    <source>
        <dbReference type="ARBA" id="ARBA00023002"/>
    </source>
</evidence>
<dbReference type="InterPro" id="IPR011601">
    <property type="entry name" value="MurB_C"/>
</dbReference>
<dbReference type="AlphaFoldDB" id="A0A7G9WJ75"/>
<dbReference type="Gene3D" id="3.30.465.10">
    <property type="match status" value="1"/>
</dbReference>
<feature type="active site" evidence="16">
    <location>
        <position position="177"/>
    </location>
</feature>
<dbReference type="PANTHER" id="PTHR21071:SF4">
    <property type="entry name" value="UDP-N-ACETYLENOLPYRUVOYLGLUCOSAMINE REDUCTASE"/>
    <property type="match status" value="1"/>
</dbReference>
<dbReference type="Pfam" id="PF01565">
    <property type="entry name" value="FAD_binding_4"/>
    <property type="match status" value="1"/>
</dbReference>
<dbReference type="GO" id="GO:0005829">
    <property type="term" value="C:cytosol"/>
    <property type="evidence" value="ECO:0007669"/>
    <property type="project" value="TreeGrafter"/>
</dbReference>